<dbReference type="InterPro" id="IPR027417">
    <property type="entry name" value="P-loop_NTPase"/>
</dbReference>
<evidence type="ECO:0000313" key="6">
    <source>
        <dbReference type="Proteomes" id="UP000051612"/>
    </source>
</evidence>
<evidence type="ECO:0000256" key="3">
    <source>
        <dbReference type="ARBA" id="ARBA00022840"/>
    </source>
</evidence>
<dbReference type="SUPFAM" id="SSF52540">
    <property type="entry name" value="P-loop containing nucleoside triphosphate hydrolases"/>
    <property type="match status" value="1"/>
</dbReference>
<dbReference type="PROSITE" id="PS00211">
    <property type="entry name" value="ABC_TRANSPORTER_1"/>
    <property type="match status" value="1"/>
</dbReference>
<dbReference type="PANTHER" id="PTHR42711:SF17">
    <property type="entry name" value="ABC TRANSPORTER ATP-BINDING PROTEIN"/>
    <property type="match status" value="1"/>
</dbReference>
<keyword evidence="2" id="KW-0547">Nucleotide-binding</keyword>
<dbReference type="InterPro" id="IPR003593">
    <property type="entry name" value="AAA+_ATPase"/>
</dbReference>
<dbReference type="PANTHER" id="PTHR42711">
    <property type="entry name" value="ABC TRANSPORTER ATP-BINDING PROTEIN"/>
    <property type="match status" value="1"/>
</dbReference>
<dbReference type="InterPro" id="IPR050763">
    <property type="entry name" value="ABC_transporter_ATP-binding"/>
</dbReference>
<dbReference type="Pfam" id="PF00005">
    <property type="entry name" value="ABC_tran"/>
    <property type="match status" value="1"/>
</dbReference>
<sequence>MEVRPMKKVIEVAGLTKTYVQKPVLKQLNFSVDRGEIVALLGKNGAGKSTLLNVLLQMITKDSGKVKILGSKHLKTEKIGVMLQNDFSLERVTVKEVIKLWQSYYPNSKDYAELLQIADLADKQNQFLSKLSGGQRRRLNFALCLAGDPELIFLDEPTVGMDVVSRQKFWQQIKNLQALGKTFLITSHYLEELQGVAQRFLILKDGKLAFDGTLQQLQQGHQVVTLSFDSRLDQSLFVELPGILAVKADAGSYTLKTTQLNECLPRLMPYLPAIENLNIEQGSLNELFFELTGGRADDKAGQI</sequence>
<dbReference type="InterPro" id="IPR017871">
    <property type="entry name" value="ABC_transporter-like_CS"/>
</dbReference>
<name>A0A0R2B9F2_9LACO</name>
<dbReference type="PATRIC" id="fig|1423772.3.peg.2075"/>
<dbReference type="Proteomes" id="UP000051612">
    <property type="component" value="Unassembled WGS sequence"/>
</dbReference>
<evidence type="ECO:0000313" key="5">
    <source>
        <dbReference type="EMBL" id="KRM76127.1"/>
    </source>
</evidence>
<dbReference type="AlphaFoldDB" id="A0A0R2B9F2"/>
<evidence type="ECO:0000256" key="2">
    <source>
        <dbReference type="ARBA" id="ARBA00022741"/>
    </source>
</evidence>
<reference evidence="5 6" key="1">
    <citation type="journal article" date="2015" name="Genome Announc.">
        <title>Expanding the biotechnology potential of lactobacilli through comparative genomics of 213 strains and associated genera.</title>
        <authorList>
            <person name="Sun Z."/>
            <person name="Harris H.M."/>
            <person name="McCann A."/>
            <person name="Guo C."/>
            <person name="Argimon S."/>
            <person name="Zhang W."/>
            <person name="Yang X."/>
            <person name="Jeffery I.B."/>
            <person name="Cooney J.C."/>
            <person name="Kagawa T.F."/>
            <person name="Liu W."/>
            <person name="Song Y."/>
            <person name="Salvetti E."/>
            <person name="Wrobel A."/>
            <person name="Rasinkangas P."/>
            <person name="Parkhill J."/>
            <person name="Rea M.C."/>
            <person name="O'Sullivan O."/>
            <person name="Ritari J."/>
            <person name="Douillard F.P."/>
            <person name="Paul Ross R."/>
            <person name="Yang R."/>
            <person name="Briner A.E."/>
            <person name="Felis G.E."/>
            <person name="de Vos W.M."/>
            <person name="Barrangou R."/>
            <person name="Klaenhammer T.R."/>
            <person name="Caufield P.W."/>
            <person name="Cui Y."/>
            <person name="Zhang H."/>
            <person name="O'Toole P.W."/>
        </authorList>
    </citation>
    <scope>NUCLEOTIDE SEQUENCE [LARGE SCALE GENOMIC DNA]</scope>
    <source>
        <strain evidence="5 6">DSM 20452</strain>
    </source>
</reference>
<accession>A0A0R2B9F2</accession>
<dbReference type="InterPro" id="IPR003439">
    <property type="entry name" value="ABC_transporter-like_ATP-bd"/>
</dbReference>
<protein>
    <submittedName>
        <fullName evidence="5">ABC transporter ATP-binding protein</fullName>
    </submittedName>
</protein>
<dbReference type="SMART" id="SM00382">
    <property type="entry name" value="AAA"/>
    <property type="match status" value="1"/>
</dbReference>
<dbReference type="EMBL" id="AYYN01000047">
    <property type="protein sequence ID" value="KRM76127.1"/>
    <property type="molecule type" value="Genomic_DNA"/>
</dbReference>
<feature type="domain" description="ABC transporter" evidence="4">
    <location>
        <begin position="10"/>
        <end position="230"/>
    </location>
</feature>
<dbReference type="CDD" id="cd03230">
    <property type="entry name" value="ABC_DR_subfamily_A"/>
    <property type="match status" value="1"/>
</dbReference>
<gene>
    <name evidence="5" type="ORF">FC48_GL001940</name>
</gene>
<comment type="caution">
    <text evidence="5">The sequence shown here is derived from an EMBL/GenBank/DDBJ whole genome shotgun (WGS) entry which is preliminary data.</text>
</comment>
<dbReference type="PROSITE" id="PS50893">
    <property type="entry name" value="ABC_TRANSPORTER_2"/>
    <property type="match status" value="1"/>
</dbReference>
<keyword evidence="3 5" id="KW-0067">ATP-binding</keyword>
<evidence type="ECO:0000256" key="1">
    <source>
        <dbReference type="ARBA" id="ARBA00022448"/>
    </source>
</evidence>
<proteinExistence type="predicted"/>
<dbReference type="GO" id="GO:0005524">
    <property type="term" value="F:ATP binding"/>
    <property type="evidence" value="ECO:0007669"/>
    <property type="project" value="UniProtKB-KW"/>
</dbReference>
<organism evidence="5 6">
    <name type="scientific">Ligilactobacillus murinus DSM 20452 = NBRC 14221</name>
    <dbReference type="NCBI Taxonomy" id="1423772"/>
    <lineage>
        <taxon>Bacteria</taxon>
        <taxon>Bacillati</taxon>
        <taxon>Bacillota</taxon>
        <taxon>Bacilli</taxon>
        <taxon>Lactobacillales</taxon>
        <taxon>Lactobacillaceae</taxon>
        <taxon>Ligilactobacillus</taxon>
    </lineage>
</organism>
<evidence type="ECO:0000259" key="4">
    <source>
        <dbReference type="PROSITE" id="PS50893"/>
    </source>
</evidence>
<dbReference type="Gene3D" id="3.40.50.300">
    <property type="entry name" value="P-loop containing nucleotide triphosphate hydrolases"/>
    <property type="match status" value="1"/>
</dbReference>
<dbReference type="GO" id="GO:0016887">
    <property type="term" value="F:ATP hydrolysis activity"/>
    <property type="evidence" value="ECO:0007669"/>
    <property type="project" value="InterPro"/>
</dbReference>
<keyword evidence="1" id="KW-0813">Transport</keyword>